<dbReference type="InterPro" id="IPR001375">
    <property type="entry name" value="Peptidase_S9_cat"/>
</dbReference>
<dbReference type="PANTHER" id="PTHR43056:SF5">
    <property type="entry name" value="PEPTIDASE S9 PROLYL OLIGOPEPTIDASE CATALYTIC DOMAIN-CONTAINING PROTEIN"/>
    <property type="match status" value="1"/>
</dbReference>
<dbReference type="PANTHER" id="PTHR43056">
    <property type="entry name" value="PEPTIDASE S9 PROLYL OLIGOPEPTIDASE"/>
    <property type="match status" value="1"/>
</dbReference>
<dbReference type="Gene3D" id="3.40.50.1820">
    <property type="entry name" value="alpha/beta hydrolase"/>
    <property type="match status" value="1"/>
</dbReference>
<dbReference type="OrthoDB" id="416344at2759"/>
<evidence type="ECO:0000259" key="1">
    <source>
        <dbReference type="Pfam" id="PF00326"/>
    </source>
</evidence>
<protein>
    <recommendedName>
        <fullName evidence="1">Peptidase S9 prolyl oligopeptidase catalytic domain-containing protein</fullName>
    </recommendedName>
</protein>
<dbReference type="Gene3D" id="2.120.10.30">
    <property type="entry name" value="TolB, C-terminal domain"/>
    <property type="match status" value="1"/>
</dbReference>
<evidence type="ECO:0000313" key="2">
    <source>
        <dbReference type="EMBL" id="KAI3423919.1"/>
    </source>
</evidence>
<proteinExistence type="predicted"/>
<reference evidence="2" key="2">
    <citation type="submission" date="2020-11" db="EMBL/GenBank/DDBJ databases">
        <authorList>
            <person name="Cecchin M."/>
            <person name="Marcolungo L."/>
            <person name="Rossato M."/>
            <person name="Girolomoni L."/>
            <person name="Cosentino E."/>
            <person name="Cuine S."/>
            <person name="Li-Beisson Y."/>
            <person name="Delledonne M."/>
            <person name="Ballottari M."/>
        </authorList>
    </citation>
    <scope>NUCLEOTIDE SEQUENCE</scope>
    <source>
        <strain evidence="2">211/11P</strain>
        <tissue evidence="2">Whole cell</tissue>
    </source>
</reference>
<keyword evidence="3" id="KW-1185">Reference proteome</keyword>
<dbReference type="Proteomes" id="UP001055712">
    <property type="component" value="Unassembled WGS sequence"/>
</dbReference>
<dbReference type="InterPro" id="IPR011042">
    <property type="entry name" value="6-blade_b-propeller_TolB-like"/>
</dbReference>
<dbReference type="Pfam" id="PF00326">
    <property type="entry name" value="Peptidase_S9"/>
    <property type="match status" value="1"/>
</dbReference>
<reference evidence="2" key="1">
    <citation type="journal article" date="2019" name="Plant J.">
        <title>Chlorella vulgaris genome assembly and annotation reveals the molecular basis for metabolic acclimation to high light conditions.</title>
        <authorList>
            <person name="Cecchin M."/>
            <person name="Marcolungo L."/>
            <person name="Rossato M."/>
            <person name="Girolomoni L."/>
            <person name="Cosentino E."/>
            <person name="Cuine S."/>
            <person name="Li-Beisson Y."/>
            <person name="Delledonne M."/>
            <person name="Ballottari M."/>
        </authorList>
    </citation>
    <scope>NUCLEOTIDE SEQUENCE</scope>
    <source>
        <strain evidence="2">211/11P</strain>
    </source>
</reference>
<dbReference type="InterPro" id="IPR029058">
    <property type="entry name" value="AB_hydrolase_fold"/>
</dbReference>
<organism evidence="2 3">
    <name type="scientific">Chlorella vulgaris</name>
    <name type="common">Green alga</name>
    <dbReference type="NCBI Taxonomy" id="3077"/>
    <lineage>
        <taxon>Eukaryota</taxon>
        <taxon>Viridiplantae</taxon>
        <taxon>Chlorophyta</taxon>
        <taxon>core chlorophytes</taxon>
        <taxon>Trebouxiophyceae</taxon>
        <taxon>Chlorellales</taxon>
        <taxon>Chlorellaceae</taxon>
        <taxon>Chlorella clade</taxon>
        <taxon>Chlorella</taxon>
    </lineage>
</organism>
<dbReference type="EMBL" id="SIDB01000014">
    <property type="protein sequence ID" value="KAI3423919.1"/>
    <property type="molecule type" value="Genomic_DNA"/>
</dbReference>
<sequence>MTEALPGEWVSPITSELITSATKGLGSPAFGPNGDLFWLEGRPLEQGRQVLVRKPAGPGSSAADVTPPPDSGLAVRTCVQEYGGGAYLVGESAVYFSNFKDQRLYVQQLEAGTPAAEAKPLTAADSKLRFADACLDVARNRLICVVEDHSGEGEAVTMLGAVDLSSGAVTTIASGSDFYASPRLSADGSKLAWVTWQHPNMPWDDTQLWVADVAADGGLSGHRQVAGAAGESAVLPQWGPSDDSLYFISDAPDGWWNLKHLDGKGKVTPVLPMAAEFASPAWVFGQRPFKVLSSGQILAVFNDPKKAGSTLALIEPSSKAVTELATPFSSYGGPTLAVHEADGKIKVAAAAGSALAPGAVALLEVEGVEALAASKPEDWQLVQRSATSEVDPGYLSEPSAVEFKTEGGLTAFMNYYPPKNKDFKAPAGKLPPLLVKIHGGPTSQASTAFSLGMQYWTSRGFAVADVNYGGSTGYGRAYRKRLEGNWGVVDVDDCCNAARHLAEQGLVDPQRLCIDGGSAGGYTTLACLAFRDVFSAGASHYGVADMELLAKDTHKFESRYLDGLVGPYPEAKAVYVERSPLHALDGFTRPVAFFQGLDDKVVPPNQAQVMYDALKARGVTTALVMFEGEQHGFRKAPNIRRALDGELYFYGKSLGFKPPMPADFEEIEIVNT</sequence>
<dbReference type="GO" id="GO:0008236">
    <property type="term" value="F:serine-type peptidase activity"/>
    <property type="evidence" value="ECO:0007669"/>
    <property type="project" value="InterPro"/>
</dbReference>
<dbReference type="GO" id="GO:0006508">
    <property type="term" value="P:proteolysis"/>
    <property type="evidence" value="ECO:0007669"/>
    <property type="project" value="InterPro"/>
</dbReference>
<gene>
    <name evidence="2" type="ORF">D9Q98_009753</name>
</gene>
<dbReference type="AlphaFoldDB" id="A0A9D4YS96"/>
<accession>A0A9D4YS96</accession>
<evidence type="ECO:0000313" key="3">
    <source>
        <dbReference type="Proteomes" id="UP001055712"/>
    </source>
</evidence>
<dbReference type="InterPro" id="IPR050585">
    <property type="entry name" value="Xaa-Pro_dipeptidyl-ppase/CocE"/>
</dbReference>
<name>A0A9D4YS96_CHLVU</name>
<dbReference type="SUPFAM" id="SSF69322">
    <property type="entry name" value="Tricorn protease domain 2"/>
    <property type="match status" value="1"/>
</dbReference>
<comment type="caution">
    <text evidence="2">The sequence shown here is derived from an EMBL/GenBank/DDBJ whole genome shotgun (WGS) entry which is preliminary data.</text>
</comment>
<dbReference type="SUPFAM" id="SSF53474">
    <property type="entry name" value="alpha/beta-Hydrolases"/>
    <property type="match status" value="1"/>
</dbReference>
<feature type="domain" description="Peptidase S9 prolyl oligopeptidase catalytic" evidence="1">
    <location>
        <begin position="448"/>
        <end position="655"/>
    </location>
</feature>